<dbReference type="OrthoDB" id="1733656at2759"/>
<dbReference type="AlphaFoldDB" id="A0A0F2M012"/>
<protein>
    <submittedName>
        <fullName evidence="4">Peptidyl-tRNA hydrolase</fullName>
    </submittedName>
</protein>
<evidence type="ECO:0000256" key="3">
    <source>
        <dbReference type="SAM" id="SignalP"/>
    </source>
</evidence>
<dbReference type="GO" id="GO:0016787">
    <property type="term" value="F:hydrolase activity"/>
    <property type="evidence" value="ECO:0007669"/>
    <property type="project" value="UniProtKB-KW"/>
</dbReference>
<organism evidence="4 5">
    <name type="scientific">Sporothrix schenckii 1099-18</name>
    <dbReference type="NCBI Taxonomy" id="1397361"/>
    <lineage>
        <taxon>Eukaryota</taxon>
        <taxon>Fungi</taxon>
        <taxon>Dikarya</taxon>
        <taxon>Ascomycota</taxon>
        <taxon>Pezizomycotina</taxon>
        <taxon>Sordariomycetes</taxon>
        <taxon>Sordariomycetidae</taxon>
        <taxon>Ophiostomatales</taxon>
        <taxon>Ophiostomataceae</taxon>
        <taxon>Sporothrix</taxon>
    </lineage>
</organism>
<reference evidence="4 5" key="2">
    <citation type="journal article" date="2015" name="Eukaryot. Cell">
        <title>Asexual propagation of a virulent clone complex in a human and feline outbreak of sporotrichosis.</title>
        <authorList>
            <person name="Teixeira Mde M."/>
            <person name="Rodrigues A.M."/>
            <person name="Tsui C.K."/>
            <person name="de Almeida L.G."/>
            <person name="Van Diepeningen A.D."/>
            <person name="van den Ende B.G."/>
            <person name="Fernandes G.F."/>
            <person name="Kano R."/>
            <person name="Hamelin R.C."/>
            <person name="Lopes-Bezerra L.M."/>
            <person name="Vasconcelos A.T."/>
            <person name="de Hoog S."/>
            <person name="de Camargo Z.P."/>
            <person name="Felipe M.S."/>
        </authorList>
    </citation>
    <scope>NUCLEOTIDE SEQUENCE [LARGE SCALE GENOMIC DNA]</scope>
    <source>
        <strain evidence="4 5">1099-18</strain>
    </source>
</reference>
<comment type="caution">
    <text evidence="4">The sequence shown here is derived from an EMBL/GenBank/DDBJ whole genome shotgun (WGS) entry which is preliminary data.</text>
</comment>
<evidence type="ECO:0000256" key="2">
    <source>
        <dbReference type="SAM" id="Phobius"/>
    </source>
</evidence>
<keyword evidence="2" id="KW-0472">Membrane</keyword>
<keyword evidence="3" id="KW-0732">Signal</keyword>
<evidence type="ECO:0000313" key="5">
    <source>
        <dbReference type="Proteomes" id="UP000033710"/>
    </source>
</evidence>
<feature type="chain" id="PRO_5002454920" evidence="3">
    <location>
        <begin position="20"/>
        <end position="272"/>
    </location>
</feature>
<gene>
    <name evidence="4" type="ORF">SPSK_04439</name>
</gene>
<dbReference type="RefSeq" id="XP_016585724.1">
    <property type="nucleotide sequence ID" value="XM_016731246.1"/>
</dbReference>
<dbReference type="KEGG" id="ssck:SPSK_04439"/>
<accession>A0A0F2M012</accession>
<sequence length="272" mass="28720">MRFSTKSALMALPLLGAAAEDGGLFGQYRAQFQNLLGSLGVGAPEAATGDSASSGPATGGAAPATGSSSTTPTELTLSNWESTLYSTVKPDATVPEEWRILITGRNKTCFGHCAIIESAFYAATVKTSAATSAHAGIINCDDQPVLCNSWSSSPGYLYIFELLPKPAKTDIYVKRLNFTTSTPETYVNLYEDKARTNFHQIDGYFHPLDGQLAELGLAVPIGYVLWFFNAVPSWMFMIAVSFVSRTFMGRRAPGAGRPGAGPAGAAAPAAAR</sequence>
<dbReference type="GeneID" id="27666523"/>
<dbReference type="VEuPathDB" id="FungiDB:SPSK_04439"/>
<feature type="transmembrane region" description="Helical" evidence="2">
    <location>
        <begin position="223"/>
        <end position="243"/>
    </location>
</feature>
<name>A0A0F2M012_SPOSC</name>
<reference evidence="4 5" key="1">
    <citation type="journal article" date="2014" name="BMC Genomics">
        <title>Comparative genomics of the major fungal agents of human and animal Sporotrichosis: Sporothrix schenckii and Sporothrix brasiliensis.</title>
        <authorList>
            <person name="Teixeira M.M."/>
            <person name="de Almeida L.G."/>
            <person name="Kubitschek-Barreira P."/>
            <person name="Alves F.L."/>
            <person name="Kioshima E.S."/>
            <person name="Abadio A.K."/>
            <person name="Fernandes L."/>
            <person name="Derengowski L.S."/>
            <person name="Ferreira K.S."/>
            <person name="Souza R.C."/>
            <person name="Ruiz J.C."/>
            <person name="de Andrade N.C."/>
            <person name="Paes H.C."/>
            <person name="Nicola A.M."/>
            <person name="Albuquerque P."/>
            <person name="Gerber A.L."/>
            <person name="Martins V.P."/>
            <person name="Peconick L.D."/>
            <person name="Neto A.V."/>
            <person name="Chaucanez C.B."/>
            <person name="Silva P.A."/>
            <person name="Cunha O.L."/>
            <person name="de Oliveira F.F."/>
            <person name="dos Santos T.C."/>
            <person name="Barros A.L."/>
            <person name="Soares M.A."/>
            <person name="de Oliveira L.M."/>
            <person name="Marini M.M."/>
            <person name="Villalobos-Duno H."/>
            <person name="Cunha M.M."/>
            <person name="de Hoog S."/>
            <person name="da Silveira J.F."/>
            <person name="Henrissat B."/>
            <person name="Nino-Vega G.A."/>
            <person name="Cisalpino P.S."/>
            <person name="Mora-Montes H.M."/>
            <person name="Almeida S.R."/>
            <person name="Stajich J.E."/>
            <person name="Lopes-Bezerra L.M."/>
            <person name="Vasconcelos A.T."/>
            <person name="Felipe M.S."/>
        </authorList>
    </citation>
    <scope>NUCLEOTIDE SEQUENCE [LARGE SCALE GENOMIC DNA]</scope>
    <source>
        <strain evidence="4 5">1099-18</strain>
    </source>
</reference>
<feature type="region of interest" description="Disordered" evidence="1">
    <location>
        <begin position="46"/>
        <end position="74"/>
    </location>
</feature>
<dbReference type="Proteomes" id="UP000033710">
    <property type="component" value="Unassembled WGS sequence"/>
</dbReference>
<dbReference type="EMBL" id="AXCR01000010">
    <property type="protein sequence ID" value="KJR83048.1"/>
    <property type="molecule type" value="Genomic_DNA"/>
</dbReference>
<evidence type="ECO:0000313" key="4">
    <source>
        <dbReference type="EMBL" id="KJR83048.1"/>
    </source>
</evidence>
<feature type="signal peptide" evidence="3">
    <location>
        <begin position="1"/>
        <end position="19"/>
    </location>
</feature>
<keyword evidence="2" id="KW-0812">Transmembrane</keyword>
<keyword evidence="4" id="KW-0378">Hydrolase</keyword>
<proteinExistence type="predicted"/>
<evidence type="ECO:0000256" key="1">
    <source>
        <dbReference type="SAM" id="MobiDB-lite"/>
    </source>
</evidence>
<keyword evidence="2" id="KW-1133">Transmembrane helix</keyword>